<feature type="compositionally biased region" description="Polar residues" evidence="2">
    <location>
        <begin position="57"/>
        <end position="69"/>
    </location>
</feature>
<name>A0A066VS32_TILAU</name>
<proteinExistence type="predicted"/>
<feature type="compositionally biased region" description="Low complexity" evidence="2">
    <location>
        <begin position="1"/>
        <end position="15"/>
    </location>
</feature>
<feature type="compositionally biased region" description="Polar residues" evidence="2">
    <location>
        <begin position="948"/>
        <end position="963"/>
    </location>
</feature>
<evidence type="ECO:0000256" key="1">
    <source>
        <dbReference type="SAM" id="Coils"/>
    </source>
</evidence>
<evidence type="ECO:0000313" key="3">
    <source>
        <dbReference type="EMBL" id="KDN43093.1"/>
    </source>
</evidence>
<feature type="compositionally biased region" description="Polar residues" evidence="2">
    <location>
        <begin position="330"/>
        <end position="343"/>
    </location>
</feature>
<feature type="compositionally biased region" description="Polar residues" evidence="2">
    <location>
        <begin position="883"/>
        <end position="897"/>
    </location>
</feature>
<feature type="coiled-coil region" evidence="1">
    <location>
        <begin position="1143"/>
        <end position="1219"/>
    </location>
</feature>
<feature type="compositionally biased region" description="Low complexity" evidence="2">
    <location>
        <begin position="1254"/>
        <end position="1268"/>
    </location>
</feature>
<dbReference type="GeneID" id="25261681"/>
<feature type="region of interest" description="Disordered" evidence="2">
    <location>
        <begin position="1338"/>
        <end position="1376"/>
    </location>
</feature>
<evidence type="ECO:0000313" key="4">
    <source>
        <dbReference type="Proteomes" id="UP000027361"/>
    </source>
</evidence>
<feature type="region of interest" description="Disordered" evidence="2">
    <location>
        <begin position="1238"/>
        <end position="1269"/>
    </location>
</feature>
<feature type="compositionally biased region" description="Polar residues" evidence="2">
    <location>
        <begin position="231"/>
        <end position="243"/>
    </location>
</feature>
<keyword evidence="1" id="KW-0175">Coiled coil</keyword>
<feature type="compositionally biased region" description="Low complexity" evidence="2">
    <location>
        <begin position="1518"/>
        <end position="1532"/>
    </location>
</feature>
<keyword evidence="4" id="KW-1185">Reference proteome</keyword>
<feature type="compositionally biased region" description="Low complexity" evidence="2">
    <location>
        <begin position="1498"/>
        <end position="1507"/>
    </location>
</feature>
<feature type="region of interest" description="Disordered" evidence="2">
    <location>
        <begin position="1498"/>
        <end position="1605"/>
    </location>
</feature>
<feature type="compositionally biased region" description="Low complexity" evidence="2">
    <location>
        <begin position="36"/>
        <end position="51"/>
    </location>
</feature>
<dbReference type="STRING" id="1037660.A0A066VS32"/>
<feature type="region of interest" description="Disordered" evidence="2">
    <location>
        <begin position="155"/>
        <end position="273"/>
    </location>
</feature>
<feature type="compositionally biased region" description="Low complexity" evidence="2">
    <location>
        <begin position="83"/>
        <end position="114"/>
    </location>
</feature>
<feature type="region of interest" description="Disordered" evidence="2">
    <location>
        <begin position="933"/>
        <end position="1007"/>
    </location>
</feature>
<dbReference type="RefSeq" id="XP_013242260.1">
    <property type="nucleotide sequence ID" value="XM_013386806.1"/>
</dbReference>
<feature type="compositionally biased region" description="Basic and acidic residues" evidence="2">
    <location>
        <begin position="1361"/>
        <end position="1375"/>
    </location>
</feature>
<gene>
    <name evidence="3" type="ORF">K437DRAFT_154654</name>
</gene>
<feature type="region of interest" description="Disordered" evidence="2">
    <location>
        <begin position="723"/>
        <end position="742"/>
    </location>
</feature>
<organism evidence="3 4">
    <name type="scientific">Tilletiaria anomala (strain ATCC 24038 / CBS 436.72 / UBC 951)</name>
    <dbReference type="NCBI Taxonomy" id="1037660"/>
    <lineage>
        <taxon>Eukaryota</taxon>
        <taxon>Fungi</taxon>
        <taxon>Dikarya</taxon>
        <taxon>Basidiomycota</taxon>
        <taxon>Ustilaginomycotina</taxon>
        <taxon>Exobasidiomycetes</taxon>
        <taxon>Georgefischeriales</taxon>
        <taxon>Tilletiariaceae</taxon>
        <taxon>Tilletiaria</taxon>
    </lineage>
</organism>
<dbReference type="EMBL" id="JMSN01000064">
    <property type="protein sequence ID" value="KDN43093.1"/>
    <property type="molecule type" value="Genomic_DNA"/>
</dbReference>
<feature type="compositionally biased region" description="Polar residues" evidence="2">
    <location>
        <begin position="18"/>
        <end position="30"/>
    </location>
</feature>
<comment type="caution">
    <text evidence="3">The sequence shown here is derived from an EMBL/GenBank/DDBJ whole genome shotgun (WGS) entry which is preliminary data.</text>
</comment>
<feature type="compositionally biased region" description="Low complexity" evidence="2">
    <location>
        <begin position="155"/>
        <end position="168"/>
    </location>
</feature>
<feature type="region of interest" description="Disordered" evidence="2">
    <location>
        <begin position="1"/>
        <end position="114"/>
    </location>
</feature>
<dbReference type="OrthoDB" id="3363191at2759"/>
<feature type="region of interest" description="Disordered" evidence="2">
    <location>
        <begin position="330"/>
        <end position="354"/>
    </location>
</feature>
<feature type="region of interest" description="Disordered" evidence="2">
    <location>
        <begin position="874"/>
        <end position="920"/>
    </location>
</feature>
<evidence type="ECO:0000256" key="2">
    <source>
        <dbReference type="SAM" id="MobiDB-lite"/>
    </source>
</evidence>
<sequence length="1627" mass="170522">MAAAVAPSSGSAAAALQTPASSPTRGSNLTGAPGRSLSLSSVSHAAKSGSSIPTVAASASVSGRISSKFSARPRRTSALPTLSASNGAAAAAGEVAPNGSLSNSSSSNTIGRSAGSQIVQAGKLPVPIATPLMEEGNNCRQVNDGAWRSVASALQRAQSNASLQSAQAVFPSQDPVPASTTPTKSGPFASFRRLMRGSSRAKSNPTHPAAAGVRQVSKPSEFGVLEEDTNFSDAGSAPSSSIGSRKRTKSEGKAGMIASSFKARDPPKIPSSSWIVRAAGPESKALQNESEGSGEIGGDKAAALEHSYQTLDAAMERVQQGSSTFDGLPFSSSTGLLRPTNNDEQTRSPHSAAFGLPAQDRSLTLQALQASPKRAGSLGLRPLNALDSADEESLLTHDHRATLKRQPSSSSASSFLGMGLAIGAGPNGSTEVLGNYSSGRQPSRLPGFEAARFISSNVRPAQSDGAQASIPKMWQPVDTADIRSSHEARDDDMTPILPSTNLCGGVQGSVADTEPTASWRTAVSSIVSSPDTACAAAAVAPLASTFSAGERSSRSLELPPRSKVEEPPLLDVFSNLERHFPSTVSSDADSSASMRAGIERITRSPAIAAGPSMEPMMFSSFATGPHASGHDMGATPYGSISSTSQARKRNTFGGGNEYLPRAYEPPPSSSYSSNLRSTHNDELSVSEIESNLAIIEAALNDNSFEGSFDPTVLRRRLGSPEQSFKVSSGQSRVATLNTSSHTLSPERITLRPQSHYAIAHAIREVRRAISSQLSGRIDESAESDVGAVTDTEPPESAKAPVRRRDLRETTPARAARYRQESMREVEETYGRMVNLVTASAGIQGSPIPIQGEVNQWGCNTRAISVLSRGPLAPGEGHDLIASPPSNATQQNTASQPASPVAARRRNTAPSFDESAIDPDRFDRSQEDIAVHTEAVHSQGSHAALKRSSGGSASNRGTSSTSPSLAIKMQGTPQSSQDRAAAEMHQACHPTDQRSSHSQPRSSPEARRASFDRLQAMIHEARIPEESIPLTQTRAQESTGNAILSQNISSSRASFQRASPAPLTLTSVLRQSFDSAGGHSRFSAERGAQLSNRLSNTELSVRGFHPIVALDDLADVQTVGTSILGSPLSSHNLTILQRRHNLEKNSLLDALERAKGEADQYRQQNEQLRTDLHQEVARMLELERAYEMSCSREDEMQSKVEKLEDQLRAEHEARIDLLDKLERISALWPGNNDGAVGDDFARMLPSTGHSASGVTSGAPGPSTAPSSAGDTFQRDALKLAASREPAIEATEVICGIDDTGPVTHQFEPVSAPTTRVRVSRHISHSPILTTRISDDDILISSDTSDYDGDDGPDRSLQPRAGSRSEGKGKVEARDTLRSYPSELGLHINSQEMSWGNLVDEAPPDETTAPDDSIMLGRRPTRSENSSMGAKETSKPILSVEADAPSSASAISSGAVLPTAMPAPAVAPSATASPSAPSKHRSQLPQLAAPIPTASVVTRTVSSSSVTTGETRRVPGSLPSSSQGSIRSVSGGQRASLIGASGIPKPASIHSRMGSGGGGMRKVSSATAATADSSFTARSNSPIGGFVAERGGKGGHYDERRPEGYSAVEVPGGLREMLADDSTEEAHHS</sequence>
<feature type="region of interest" description="Disordered" evidence="2">
    <location>
        <begin position="638"/>
        <end position="678"/>
    </location>
</feature>
<feature type="compositionally biased region" description="Low complexity" evidence="2">
    <location>
        <begin position="1562"/>
        <end position="1577"/>
    </location>
</feature>
<feature type="region of interest" description="Disordered" evidence="2">
    <location>
        <begin position="774"/>
        <end position="821"/>
    </location>
</feature>
<reference evidence="3 4" key="1">
    <citation type="submission" date="2014-05" db="EMBL/GenBank/DDBJ databases">
        <title>Draft genome sequence of a rare smut relative, Tilletiaria anomala UBC 951.</title>
        <authorList>
            <consortium name="DOE Joint Genome Institute"/>
            <person name="Toome M."/>
            <person name="Kuo A."/>
            <person name="Henrissat B."/>
            <person name="Lipzen A."/>
            <person name="Tritt A."/>
            <person name="Yoshinaga Y."/>
            <person name="Zane M."/>
            <person name="Barry K."/>
            <person name="Grigoriev I.V."/>
            <person name="Spatafora J.W."/>
            <person name="Aimea M.C."/>
        </authorList>
    </citation>
    <scope>NUCLEOTIDE SEQUENCE [LARGE SCALE GENOMIC DNA]</scope>
    <source>
        <strain evidence="3 4">UBC 951</strain>
    </source>
</reference>
<dbReference type="Proteomes" id="UP000027361">
    <property type="component" value="Unassembled WGS sequence"/>
</dbReference>
<accession>A0A066VS32</accession>
<protein>
    <submittedName>
        <fullName evidence="3">Uncharacterized protein</fullName>
    </submittedName>
</protein>
<dbReference type="HOGENOM" id="CLU_243310_0_0_1"/>
<dbReference type="InParanoid" id="A0A066VS32"/>
<feature type="compositionally biased region" description="Basic and acidic residues" evidence="2">
    <location>
        <begin position="1588"/>
        <end position="1601"/>
    </location>
</feature>
<feature type="region of interest" description="Disordered" evidence="2">
    <location>
        <begin position="1395"/>
        <end position="1433"/>
    </location>
</feature>